<evidence type="ECO:0000256" key="12">
    <source>
        <dbReference type="ARBA" id="ARBA00031671"/>
    </source>
</evidence>
<comment type="catalytic activity">
    <reaction evidence="13">
        <text>cyclobutadipyrimidine (in DNA) = 2 pyrimidine residues (in DNA).</text>
        <dbReference type="EC" id="4.1.99.3"/>
    </reaction>
</comment>
<dbReference type="FunFam" id="3.40.50.620:FF:000110">
    <property type="entry name" value="Deoxyribodipyrimidine photolyase"/>
    <property type="match status" value="1"/>
</dbReference>
<organism evidence="17 18">
    <name type="scientific">Methanothrix harundinacea</name>
    <dbReference type="NCBI Taxonomy" id="301375"/>
    <lineage>
        <taxon>Archaea</taxon>
        <taxon>Methanobacteriati</taxon>
        <taxon>Methanobacteriota</taxon>
        <taxon>Stenosarchaea group</taxon>
        <taxon>Methanomicrobia</taxon>
        <taxon>Methanotrichales</taxon>
        <taxon>Methanotrichaceae</taxon>
        <taxon>Methanothrix</taxon>
    </lineage>
</organism>
<protein>
    <recommendedName>
        <fullName evidence="4">Deoxyribodipyrimidine photo-lyase</fullName>
        <ecNumber evidence="3">4.1.99.3</ecNumber>
    </recommendedName>
    <alternativeName>
        <fullName evidence="12">DNA photolyase</fullName>
    </alternativeName>
</protein>
<keyword evidence="10" id="KW-0234">DNA repair</keyword>
<dbReference type="Gene3D" id="1.10.579.10">
    <property type="entry name" value="DNA Cyclobutane Dipyrimidine Photolyase, subunit A, domain 3"/>
    <property type="match status" value="1"/>
</dbReference>
<dbReference type="InterPro" id="IPR014729">
    <property type="entry name" value="Rossmann-like_a/b/a_fold"/>
</dbReference>
<evidence type="ECO:0000313" key="16">
    <source>
        <dbReference type="EMBL" id="KUK45588.1"/>
    </source>
</evidence>
<dbReference type="SUPFAM" id="SSF48173">
    <property type="entry name" value="Cryptochrome/photolyase FAD-binding domain"/>
    <property type="match status" value="1"/>
</dbReference>
<dbReference type="InterPro" id="IPR036155">
    <property type="entry name" value="Crypto/Photolyase_N_sf"/>
</dbReference>
<keyword evidence="7" id="KW-0274">FAD</keyword>
<dbReference type="PATRIC" id="fig|301375.6.peg.2482"/>
<dbReference type="FunFam" id="1.10.579.10:FF:000002">
    <property type="entry name" value="Deoxyribodipyrimidine photolyase"/>
    <property type="match status" value="1"/>
</dbReference>
<proteinExistence type="inferred from homology"/>
<comment type="caution">
    <text evidence="17">The sequence shown here is derived from an EMBL/GenBank/DDBJ whole genome shotgun (WGS) entry which is preliminary data.</text>
</comment>
<accession>A0A101IK55</accession>
<evidence type="ECO:0000256" key="8">
    <source>
        <dbReference type="ARBA" id="ARBA00022991"/>
    </source>
</evidence>
<dbReference type="FunFam" id="1.25.40.80:FF:000004">
    <property type="entry name" value="Deoxyribodipyrimidine photolyase"/>
    <property type="match status" value="1"/>
</dbReference>
<evidence type="ECO:0000256" key="6">
    <source>
        <dbReference type="ARBA" id="ARBA00022763"/>
    </source>
</evidence>
<dbReference type="GO" id="GO:0003904">
    <property type="term" value="F:deoxyribodipyrimidine photo-lyase activity"/>
    <property type="evidence" value="ECO:0007669"/>
    <property type="project" value="UniProtKB-EC"/>
</dbReference>
<dbReference type="EMBL" id="LGFT01000001">
    <property type="protein sequence ID" value="KUK45588.1"/>
    <property type="molecule type" value="Genomic_DNA"/>
</dbReference>
<dbReference type="SUPFAM" id="SSF52425">
    <property type="entry name" value="Cryptochrome/photolyase, N-terminal domain"/>
    <property type="match status" value="1"/>
</dbReference>
<evidence type="ECO:0000313" key="17">
    <source>
        <dbReference type="EMBL" id="KUK96508.1"/>
    </source>
</evidence>
<dbReference type="PANTHER" id="PTHR10211:SF0">
    <property type="entry name" value="DEOXYRIBODIPYRIMIDINE PHOTO-LYASE"/>
    <property type="match status" value="1"/>
</dbReference>
<dbReference type="GO" id="GO:0000719">
    <property type="term" value="P:photoreactive repair"/>
    <property type="evidence" value="ECO:0007669"/>
    <property type="project" value="TreeGrafter"/>
</dbReference>
<evidence type="ECO:0000313" key="19">
    <source>
        <dbReference type="Proteomes" id="UP000057043"/>
    </source>
</evidence>
<dbReference type="InterPro" id="IPR032673">
    <property type="entry name" value="DNA_photolyase_2_CS"/>
</dbReference>
<evidence type="ECO:0000256" key="9">
    <source>
        <dbReference type="ARBA" id="ARBA00023125"/>
    </source>
</evidence>
<evidence type="ECO:0000256" key="5">
    <source>
        <dbReference type="ARBA" id="ARBA00022630"/>
    </source>
</evidence>
<keyword evidence="8" id="KW-0157">Chromophore</keyword>
<dbReference type="PROSITE" id="PS01083">
    <property type="entry name" value="DNA_PHOTOLYASES_2_1"/>
    <property type="match status" value="1"/>
</dbReference>
<dbReference type="GO" id="GO:0009650">
    <property type="term" value="P:UV protection"/>
    <property type="evidence" value="ECO:0007669"/>
    <property type="project" value="UniProtKB-ARBA"/>
</dbReference>
<dbReference type="AlphaFoldDB" id="A0A101IK55"/>
<dbReference type="PANTHER" id="PTHR10211">
    <property type="entry name" value="DEOXYRIBODIPYRIMIDINE PHOTOLYASE"/>
    <property type="match status" value="1"/>
</dbReference>
<dbReference type="GO" id="GO:0003677">
    <property type="term" value="F:DNA binding"/>
    <property type="evidence" value="ECO:0007669"/>
    <property type="project" value="UniProtKB-KW"/>
</dbReference>
<keyword evidence="9" id="KW-0238">DNA-binding</keyword>
<evidence type="ECO:0000256" key="2">
    <source>
        <dbReference type="ARBA" id="ARBA00006409"/>
    </source>
</evidence>
<evidence type="ECO:0000256" key="3">
    <source>
        <dbReference type="ARBA" id="ARBA00013149"/>
    </source>
</evidence>
<gene>
    <name evidence="16" type="ORF">XD72_0062</name>
    <name evidence="17" type="ORF">XE07_1075</name>
</gene>
<dbReference type="PROSITE" id="PS51645">
    <property type="entry name" value="PHR_CRY_ALPHA_BETA"/>
    <property type="match status" value="1"/>
</dbReference>
<evidence type="ECO:0000256" key="13">
    <source>
        <dbReference type="ARBA" id="ARBA00033999"/>
    </source>
</evidence>
<evidence type="ECO:0000256" key="7">
    <source>
        <dbReference type="ARBA" id="ARBA00022827"/>
    </source>
</evidence>
<feature type="domain" description="Photolyase/cryptochrome alpha/beta" evidence="15">
    <location>
        <begin position="17"/>
        <end position="147"/>
    </location>
</feature>
<evidence type="ECO:0000256" key="11">
    <source>
        <dbReference type="ARBA" id="ARBA00023239"/>
    </source>
</evidence>
<dbReference type="InterPro" id="IPR008148">
    <property type="entry name" value="DNA_photolyase_2"/>
</dbReference>
<name>A0A101IK55_9EURY</name>
<keyword evidence="11 17" id="KW-0456">Lyase</keyword>
<evidence type="ECO:0000259" key="15">
    <source>
        <dbReference type="PROSITE" id="PS51645"/>
    </source>
</evidence>
<dbReference type="Gene3D" id="3.40.50.620">
    <property type="entry name" value="HUPs"/>
    <property type="match status" value="1"/>
</dbReference>
<evidence type="ECO:0000256" key="1">
    <source>
        <dbReference type="ARBA" id="ARBA00001974"/>
    </source>
</evidence>
<evidence type="ECO:0000256" key="4">
    <source>
        <dbReference type="ARBA" id="ARBA00014046"/>
    </source>
</evidence>
<sequence length="448" mass="51696">MNSDRARILKKARHKRGPVAYWMSRDQRAEDNWALTFAQELAINGGSALGVIFTLSDDFLGAALRQYGFMLRSLVEIEEALAEKKIPFALLRGDPGEAVSDFAEEQSVSAIVTDFSPLATKRSWNERVIQRLAVPVYEVDAHNIVPSWRASPKQEYSARTFRQKIKRLLPLFCEEFPSLKVHPHPWDLGGRVDWDRIWRDLDVDRTVPEVNWIFPGAAAAREALQRFLNEKLSSYDRDRNDPNRDGQSNLSPYLHFGMISAARIALEAVRADADPKSKAAFLEELVVRRELSDNFCYYNPGYDSFEAFPDWAKKSLNDHRSDPREHLYDQKELERAETHDDLWNAAQREMVLRGKMHGYMRMYWAKKILEWTESPEEAQKIAIYLNDRYELDGRDPNGYAGIAWSIGGVHDRAWGEREIFGKVRYMSRRGAESKFNVGSYVERIGTPE</sequence>
<comment type="cofactor">
    <cofactor evidence="1">
        <name>FAD</name>
        <dbReference type="ChEBI" id="CHEBI:57692"/>
    </cofactor>
</comment>
<reference evidence="17" key="1">
    <citation type="journal article" date="2015" name="MBio">
        <title>Genome-resolved metagenomic analysis reveals roles for candidate phyla and other microbial community members in biogeochemical transformations in oil reservoirs.</title>
        <authorList>
            <person name="Hu P."/>
            <person name="Tom L."/>
            <person name="Singh A."/>
            <person name="Thomas B.C."/>
            <person name="Baker B.J."/>
            <person name="Piceno Y.M."/>
            <person name="Andersen G.L."/>
            <person name="Banfield J.F."/>
        </authorList>
    </citation>
    <scope>NUCLEOTIDE SEQUENCE [LARGE SCALE GENOMIC DNA]</scope>
    <source>
        <strain evidence="17">56_747</strain>
    </source>
</reference>
<dbReference type="InterPro" id="IPR036134">
    <property type="entry name" value="Crypto/Photolyase_FAD-like_sf"/>
</dbReference>
<dbReference type="Pfam" id="PF00875">
    <property type="entry name" value="DNA_photolyase"/>
    <property type="match status" value="1"/>
</dbReference>
<dbReference type="InterPro" id="IPR052219">
    <property type="entry name" value="Photolyase_Class-2"/>
</dbReference>
<dbReference type="InterPro" id="IPR006050">
    <property type="entry name" value="DNA_photolyase_N"/>
</dbReference>
<dbReference type="NCBIfam" id="TIGR00591">
    <property type="entry name" value="phr2"/>
    <property type="match status" value="1"/>
</dbReference>
<dbReference type="Proteomes" id="UP000057043">
    <property type="component" value="Unassembled WGS sequence"/>
</dbReference>
<comment type="similarity">
    <text evidence="2">Belongs to the DNA photolyase class-2 family.</text>
</comment>
<evidence type="ECO:0000313" key="18">
    <source>
        <dbReference type="Proteomes" id="UP000053961"/>
    </source>
</evidence>
<dbReference type="EMBL" id="LGHB01000012">
    <property type="protein sequence ID" value="KUK96508.1"/>
    <property type="molecule type" value="Genomic_DNA"/>
</dbReference>
<dbReference type="EC" id="4.1.99.3" evidence="3"/>
<dbReference type="Proteomes" id="UP000053961">
    <property type="component" value="Unassembled WGS sequence"/>
</dbReference>
<keyword evidence="5" id="KW-0285">Flavoprotein</keyword>
<reference evidence="18 19" key="2">
    <citation type="journal article" date="2015" name="MBio">
        <title>Genome-Resolved Metagenomic Analysis Reveals Roles for Candidate Phyla and Other Microbial Community Members in Biogeochemical Transformations in Oil Reservoirs.</title>
        <authorList>
            <person name="Hu P."/>
            <person name="Tom L."/>
            <person name="Singh A."/>
            <person name="Thomas B.C."/>
            <person name="Baker B.J."/>
            <person name="Piceno Y.M."/>
            <person name="Andersen G.L."/>
            <person name="Banfield J.F."/>
        </authorList>
    </citation>
    <scope>NUCLEOTIDE SEQUENCE [LARGE SCALE GENOMIC DNA]</scope>
    <source>
        <strain evidence="16">57_489</strain>
    </source>
</reference>
<keyword evidence="6" id="KW-0227">DNA damage</keyword>
<comment type="cofactor">
    <cofactor evidence="14">
        <name>coenzyme F420-(gamma-Glu)n</name>
        <dbReference type="ChEBI" id="CHEBI:133980"/>
    </cofactor>
</comment>
<evidence type="ECO:0000256" key="14">
    <source>
        <dbReference type="ARBA" id="ARBA00053026"/>
    </source>
</evidence>
<dbReference type="Gene3D" id="1.25.40.80">
    <property type="match status" value="1"/>
</dbReference>
<evidence type="ECO:0000256" key="10">
    <source>
        <dbReference type="ARBA" id="ARBA00023204"/>
    </source>
</evidence>